<gene>
    <name evidence="2" type="ORF">CLV40_12198</name>
</gene>
<evidence type="ECO:0000313" key="3">
    <source>
        <dbReference type="Proteomes" id="UP000239203"/>
    </source>
</evidence>
<dbReference type="RefSeq" id="WP_181043794.1">
    <property type="nucleotide sequence ID" value="NZ_CP154825.1"/>
</dbReference>
<dbReference type="InterPro" id="IPR010982">
    <property type="entry name" value="Lambda_DNA-bd_dom_sf"/>
</dbReference>
<dbReference type="GO" id="GO:0003677">
    <property type="term" value="F:DNA binding"/>
    <property type="evidence" value="ECO:0007669"/>
    <property type="project" value="InterPro"/>
</dbReference>
<evidence type="ECO:0000259" key="1">
    <source>
        <dbReference type="PROSITE" id="PS50943"/>
    </source>
</evidence>
<protein>
    <submittedName>
        <fullName evidence="2">Helix-turn-helix protein</fullName>
    </submittedName>
</protein>
<sequence>MAHLPAPAVPGLRLGAELRRLRDAAKLTQQQAAKALDWSTRTLIRKESGVGRFTAADVHALLAVYGVTDRAEVEKLLELARETRRPSPFGKYHDVVQPQFLTFLALEGAAKVIRQVSTVLLPGLLQTGGYARGLQPIDGTSEEDLALQLELRRTRQGLLASDRSPAYTVVLDESVLHRRVGGPGVMADQLRHLLDLVEAGKVDVRIIEYSVGAHPGLRECFAVFDLAAESDDPVPTSTVVFIDHPVHSALVREDERIPHYTATFEALTALALTAEQSTRRLAHEISRYTDA</sequence>
<proteinExistence type="predicted"/>
<dbReference type="Pfam" id="PF13560">
    <property type="entry name" value="HTH_31"/>
    <property type="match status" value="1"/>
</dbReference>
<dbReference type="AlphaFoldDB" id="A0A2S6GG97"/>
<name>A0A2S6GG97_9PSEU</name>
<dbReference type="EMBL" id="PTIX01000021">
    <property type="protein sequence ID" value="PPK64234.1"/>
    <property type="molecule type" value="Genomic_DNA"/>
</dbReference>
<keyword evidence="3" id="KW-1185">Reference proteome</keyword>
<dbReference type="InterPro" id="IPR001387">
    <property type="entry name" value="Cro/C1-type_HTH"/>
</dbReference>
<organism evidence="2 3">
    <name type="scientific">Actinokineospora auranticolor</name>
    <dbReference type="NCBI Taxonomy" id="155976"/>
    <lineage>
        <taxon>Bacteria</taxon>
        <taxon>Bacillati</taxon>
        <taxon>Actinomycetota</taxon>
        <taxon>Actinomycetes</taxon>
        <taxon>Pseudonocardiales</taxon>
        <taxon>Pseudonocardiaceae</taxon>
        <taxon>Actinokineospora</taxon>
    </lineage>
</organism>
<dbReference type="Proteomes" id="UP000239203">
    <property type="component" value="Unassembled WGS sequence"/>
</dbReference>
<feature type="domain" description="HTH cro/C1-type" evidence="1">
    <location>
        <begin position="18"/>
        <end position="73"/>
    </location>
</feature>
<accession>A0A2S6GG97</accession>
<reference evidence="2 3" key="1">
    <citation type="submission" date="2018-02" db="EMBL/GenBank/DDBJ databases">
        <title>Genomic Encyclopedia of Archaeal and Bacterial Type Strains, Phase II (KMG-II): from individual species to whole genera.</title>
        <authorList>
            <person name="Goeker M."/>
        </authorList>
    </citation>
    <scope>NUCLEOTIDE SEQUENCE [LARGE SCALE GENOMIC DNA]</scope>
    <source>
        <strain evidence="2 3">YU 961-1</strain>
    </source>
</reference>
<dbReference type="PROSITE" id="PS50943">
    <property type="entry name" value="HTH_CROC1"/>
    <property type="match status" value="1"/>
</dbReference>
<comment type="caution">
    <text evidence="2">The sequence shown here is derived from an EMBL/GenBank/DDBJ whole genome shotgun (WGS) entry which is preliminary data.</text>
</comment>
<evidence type="ECO:0000313" key="2">
    <source>
        <dbReference type="EMBL" id="PPK64234.1"/>
    </source>
</evidence>
<dbReference type="InterPro" id="IPR043917">
    <property type="entry name" value="DUF5753"/>
</dbReference>
<dbReference type="SUPFAM" id="SSF47413">
    <property type="entry name" value="lambda repressor-like DNA-binding domains"/>
    <property type="match status" value="1"/>
</dbReference>
<dbReference type="Gene3D" id="1.10.260.40">
    <property type="entry name" value="lambda repressor-like DNA-binding domains"/>
    <property type="match status" value="1"/>
</dbReference>
<dbReference type="Pfam" id="PF19054">
    <property type="entry name" value="DUF5753"/>
    <property type="match status" value="1"/>
</dbReference>
<dbReference type="SMART" id="SM00530">
    <property type="entry name" value="HTH_XRE"/>
    <property type="match status" value="1"/>
</dbReference>
<dbReference type="CDD" id="cd00093">
    <property type="entry name" value="HTH_XRE"/>
    <property type="match status" value="1"/>
</dbReference>